<dbReference type="Gene3D" id="4.10.60.10">
    <property type="entry name" value="Zinc finger, CCHC-type"/>
    <property type="match status" value="1"/>
</dbReference>
<organism evidence="4 5">
    <name type="scientific">Orchesella dallaii</name>
    <dbReference type="NCBI Taxonomy" id="48710"/>
    <lineage>
        <taxon>Eukaryota</taxon>
        <taxon>Metazoa</taxon>
        <taxon>Ecdysozoa</taxon>
        <taxon>Arthropoda</taxon>
        <taxon>Hexapoda</taxon>
        <taxon>Collembola</taxon>
        <taxon>Entomobryomorpha</taxon>
        <taxon>Entomobryoidea</taxon>
        <taxon>Orchesellidae</taxon>
        <taxon>Orchesellinae</taxon>
        <taxon>Orchesella</taxon>
    </lineage>
</organism>
<reference evidence="4 5" key="1">
    <citation type="submission" date="2024-08" db="EMBL/GenBank/DDBJ databases">
        <authorList>
            <person name="Cucini C."/>
            <person name="Frati F."/>
        </authorList>
    </citation>
    <scope>NUCLEOTIDE SEQUENCE [LARGE SCALE GENOMIC DNA]</scope>
</reference>
<evidence type="ECO:0000256" key="1">
    <source>
        <dbReference type="PROSITE-ProRule" id="PRU00047"/>
    </source>
</evidence>
<dbReference type="Pfam" id="PF00098">
    <property type="entry name" value="zf-CCHC"/>
    <property type="match status" value="1"/>
</dbReference>
<evidence type="ECO:0000313" key="5">
    <source>
        <dbReference type="Proteomes" id="UP001642540"/>
    </source>
</evidence>
<keyword evidence="5" id="KW-1185">Reference proteome</keyword>
<keyword evidence="1" id="KW-0479">Metal-binding</keyword>
<evidence type="ECO:0000259" key="3">
    <source>
        <dbReference type="PROSITE" id="PS50158"/>
    </source>
</evidence>
<dbReference type="EMBL" id="CAXLJM020000058">
    <property type="protein sequence ID" value="CAL8119152.1"/>
    <property type="molecule type" value="Genomic_DNA"/>
</dbReference>
<dbReference type="InterPro" id="IPR001878">
    <property type="entry name" value="Znf_CCHC"/>
</dbReference>
<feature type="compositionally biased region" description="Polar residues" evidence="2">
    <location>
        <begin position="344"/>
        <end position="368"/>
    </location>
</feature>
<dbReference type="PROSITE" id="PS50158">
    <property type="entry name" value="ZF_CCHC"/>
    <property type="match status" value="1"/>
</dbReference>
<dbReference type="SUPFAM" id="SSF57756">
    <property type="entry name" value="Retrovirus zinc finger-like domains"/>
    <property type="match status" value="1"/>
</dbReference>
<feature type="region of interest" description="Disordered" evidence="2">
    <location>
        <begin position="414"/>
        <end position="454"/>
    </location>
</feature>
<evidence type="ECO:0000256" key="2">
    <source>
        <dbReference type="SAM" id="MobiDB-lite"/>
    </source>
</evidence>
<accession>A0ABP1RAS5</accession>
<dbReference type="PANTHER" id="PTHR33223">
    <property type="entry name" value="CCHC-TYPE DOMAIN-CONTAINING PROTEIN"/>
    <property type="match status" value="1"/>
</dbReference>
<proteinExistence type="predicted"/>
<dbReference type="SMART" id="SM00343">
    <property type="entry name" value="ZnF_C2HC"/>
    <property type="match status" value="1"/>
</dbReference>
<dbReference type="InterPro" id="IPR036875">
    <property type="entry name" value="Znf_CCHC_sf"/>
</dbReference>
<dbReference type="InterPro" id="IPR005162">
    <property type="entry name" value="Retrotrans_gag_dom"/>
</dbReference>
<feature type="region of interest" description="Disordered" evidence="2">
    <location>
        <begin position="316"/>
        <end position="384"/>
    </location>
</feature>
<dbReference type="PANTHER" id="PTHR33223:SF6">
    <property type="entry name" value="CCHC-TYPE DOMAIN-CONTAINING PROTEIN"/>
    <property type="match status" value="1"/>
</dbReference>
<dbReference type="Proteomes" id="UP001642540">
    <property type="component" value="Unassembled WGS sequence"/>
</dbReference>
<gene>
    <name evidence="4" type="ORF">ODALV1_LOCUS18417</name>
</gene>
<name>A0ABP1RAS5_9HEXA</name>
<sequence length="454" mass="52661">MSVEDIDLFEEYLNEINEENAGIDEVVNEDNLGINEQVIEDQEVEAVQNIEANEQIRIQLVENSIENSDQQPSTSNNIRVLRNREVDFTKTVPKRSRKKKEVQQVMAGNEQNANPPGDAAVVEDDAFRDLAEDQVNRIKNLISQQVLQALGSLKVTSVNPNIEIPEYDCRKMTSETYFKKCEDYFNSQGYRPSQYHEMIGSIMKKESRLWYDSVSYNIKSWDNFKQLFKSRYDSRDAMEKRKRRLYTRQQKLDESVEQFVHEMVNLARQIDPTEEEGLSVSRAADALIPDLRLAIGELPVWSINNLLEKASRAASTIRAQDKIHKTTRKLPPIYGYRDGRESYQGRSSNFGRGQQQDRYQNNQRPQNFNDRRENNTGFRPRANSFTRDMSKVQCYRCGEWGHFSKDCQKVIPPALRMNGQQPPHNPERSRHNSQPNLPFNGENANQNQQGNNSQ</sequence>
<feature type="non-terminal residue" evidence="4">
    <location>
        <position position="454"/>
    </location>
</feature>
<keyword evidence="1" id="KW-0862">Zinc</keyword>
<evidence type="ECO:0000313" key="4">
    <source>
        <dbReference type="EMBL" id="CAL8119152.1"/>
    </source>
</evidence>
<feature type="compositionally biased region" description="Low complexity" evidence="2">
    <location>
        <begin position="440"/>
        <end position="454"/>
    </location>
</feature>
<dbReference type="Pfam" id="PF03732">
    <property type="entry name" value="Retrotrans_gag"/>
    <property type="match status" value="1"/>
</dbReference>
<comment type="caution">
    <text evidence="4">The sequence shown here is derived from an EMBL/GenBank/DDBJ whole genome shotgun (WGS) entry which is preliminary data.</text>
</comment>
<feature type="domain" description="CCHC-type" evidence="3">
    <location>
        <begin position="394"/>
        <end position="409"/>
    </location>
</feature>
<protein>
    <recommendedName>
        <fullName evidence="3">CCHC-type domain-containing protein</fullName>
    </recommendedName>
</protein>
<keyword evidence="1" id="KW-0863">Zinc-finger</keyword>